<name>W1PWW0_AMBTC</name>
<dbReference type="PROSITE" id="PS51194">
    <property type="entry name" value="HELICASE_CTER"/>
    <property type="match status" value="1"/>
</dbReference>
<dbReference type="STRING" id="13333.W1PWW0"/>
<dbReference type="PROSITE" id="PS51193">
    <property type="entry name" value="HELICASE_ATP_BIND_2"/>
    <property type="match status" value="1"/>
</dbReference>
<evidence type="ECO:0000313" key="16">
    <source>
        <dbReference type="EMBL" id="ERN12399.1"/>
    </source>
</evidence>
<keyword evidence="5" id="KW-0378">Hydrolase</keyword>
<feature type="domain" description="Helicase ATP-binding" evidence="14">
    <location>
        <begin position="514"/>
        <end position="796"/>
    </location>
</feature>
<evidence type="ECO:0000256" key="11">
    <source>
        <dbReference type="ARBA" id="ARBA00047984"/>
    </source>
</evidence>
<dbReference type="EC" id="3.6.4.13" evidence="2"/>
<comment type="similarity">
    <text evidence="10">Belongs to the DEAD box helicase family. DDX52/ROK1 subfamily.</text>
</comment>
<dbReference type="GO" id="GO:0003723">
    <property type="term" value="F:RNA binding"/>
    <property type="evidence" value="ECO:0007669"/>
    <property type="project" value="UniProtKB-KW"/>
</dbReference>
<dbReference type="PROSITE" id="PS51192">
    <property type="entry name" value="HELICASE_ATP_BIND_1"/>
    <property type="match status" value="1"/>
</dbReference>
<evidence type="ECO:0000256" key="2">
    <source>
        <dbReference type="ARBA" id="ARBA00012552"/>
    </source>
</evidence>
<reference evidence="17" key="1">
    <citation type="journal article" date="2013" name="Science">
        <title>The Amborella genome and the evolution of flowering plants.</title>
        <authorList>
            <consortium name="Amborella Genome Project"/>
        </authorList>
    </citation>
    <scope>NUCLEOTIDE SEQUENCE [LARGE SCALE GENOMIC DNA]</scope>
</reference>
<evidence type="ECO:0000259" key="15">
    <source>
        <dbReference type="PROSITE" id="PS51194"/>
    </source>
</evidence>
<keyword evidence="9" id="KW-0472">Membrane</keyword>
<dbReference type="EMBL" id="KI392614">
    <property type="protein sequence ID" value="ERN12399.1"/>
    <property type="molecule type" value="Genomic_DNA"/>
</dbReference>
<dbReference type="HOGENOM" id="CLU_315317_0_0_1"/>
<protein>
    <recommendedName>
        <fullName evidence="2">RNA helicase</fullName>
        <ecNumber evidence="2">3.6.4.13</ecNumber>
    </recommendedName>
</protein>
<organism evidence="16 17">
    <name type="scientific">Amborella trichopoda</name>
    <dbReference type="NCBI Taxonomy" id="13333"/>
    <lineage>
        <taxon>Eukaryota</taxon>
        <taxon>Viridiplantae</taxon>
        <taxon>Streptophyta</taxon>
        <taxon>Embryophyta</taxon>
        <taxon>Tracheophyta</taxon>
        <taxon>Spermatophyta</taxon>
        <taxon>Magnoliopsida</taxon>
        <taxon>Amborellales</taxon>
        <taxon>Amborellaceae</taxon>
        <taxon>Amborella</taxon>
    </lineage>
</organism>
<comment type="subcellular location">
    <subcellularLocation>
        <location evidence="1">Membrane</location>
        <topology evidence="1">Multi-pass membrane protein</topology>
    </subcellularLocation>
</comment>
<sequence>MPWRPVAVPSTSCVCGLSPFLSSSNNRTINCRGQFSNGVSFLCTGNQWRTPQLLKRKGGFFLVSCVDNRINWGKEGVWPAKEMVGEKVLRLISGATSSPVAQFIEKPTTFLHSMDPRVKLVWLLALVVLPASSNIVIRSSLVAFLSLLSIWALPDHIWKDQLGRVAFLSGILFIMLALGSDGVPPLVQPRTPPPSMIGLPSLPKSLEGYSYSVMKLGPLQLTRKGLSVASASACLSFTVFQSSSLCLTTTTPEQLALAWRWFMLPLSFIGVPVSEIILTLLLSLRFINLVFDEVRNIALGILARGVHWRELTIMETLDVFFTYVRQIFKNIFSHAEQISQAMIVRGFRGNSNNHKIYLPNSSIGMLDVLLRRLMKSDKGGPIDEIIPLFSTELDAMEKSSLFAGCHFDRKRFAKDFAKFELLKKAKNPPDMVVEASESVDGCTVGKKRKRKSASSEGFRVFKKPELEEISKSNDKKSSASEAEEKKERNRQIEQAALLRKKYGIHIAGQTVPSPLQNFEELRLRYRCRLYLMRNLEKLGFSEPTPIQRQAIPVLLSGRECFACAPTGSGKTLAFVLPILMKLKRASRDGTRAIIICPTKELAVQTTRECKKLAKGRKFFIRLMTRALSRCADFEKMPCDILVSTPLRLQKSLVKRKLDLSRVEYLVLDESDKLFELGFMEQIDSVVKACSNPRIVRCLFSATLPESVEELARTIMHDAIRIIVGRKNCASDLIKQRLVFAGSEEGKLLALRQTFAHSLNPPILVFVQSKERAIELYKELENLNVRAGVIHADLTETERENAVNGFREGKTWVLIATDVIARGMDFKVVNCVINYDFPESATTYIHRIGRTGRAARKGEAVTLYTEADVPLLRNIANLMVASGCEVPSWILALPKLRGKKHRPQREHISTLPEDQAIIKSGKKRVPRK</sequence>
<dbReference type="PANTHER" id="PTHR33514">
    <property type="entry name" value="PROTEIN ABCI12, CHLOROPLASTIC"/>
    <property type="match status" value="1"/>
</dbReference>
<evidence type="ECO:0000256" key="4">
    <source>
        <dbReference type="ARBA" id="ARBA00022741"/>
    </source>
</evidence>
<dbReference type="SMART" id="SM00487">
    <property type="entry name" value="DEXDc"/>
    <property type="match status" value="1"/>
</dbReference>
<dbReference type="InterPro" id="IPR014013">
    <property type="entry name" value="Helic_SF1/SF2_ATP-bd_DinG/Rad3"/>
</dbReference>
<dbReference type="Pfam" id="PF00270">
    <property type="entry name" value="DEAD"/>
    <property type="match status" value="1"/>
</dbReference>
<feature type="region of interest" description="Disordered" evidence="12">
    <location>
        <begin position="469"/>
        <end position="490"/>
    </location>
</feature>
<keyword evidence="3" id="KW-0812">Transmembrane</keyword>
<dbReference type="Gene3D" id="3.40.50.300">
    <property type="entry name" value="P-loop containing nucleotide triphosphate hydrolases"/>
    <property type="match status" value="2"/>
</dbReference>
<comment type="catalytic activity">
    <reaction evidence="11">
        <text>ATP + H2O = ADP + phosphate + H(+)</text>
        <dbReference type="Rhea" id="RHEA:13065"/>
        <dbReference type="ChEBI" id="CHEBI:15377"/>
        <dbReference type="ChEBI" id="CHEBI:15378"/>
        <dbReference type="ChEBI" id="CHEBI:30616"/>
        <dbReference type="ChEBI" id="CHEBI:43474"/>
        <dbReference type="ChEBI" id="CHEBI:456216"/>
        <dbReference type="EC" id="3.6.4.13"/>
    </reaction>
</comment>
<dbReference type="SMART" id="SM00490">
    <property type="entry name" value="HELICc"/>
    <property type="match status" value="1"/>
</dbReference>
<evidence type="ECO:0000256" key="3">
    <source>
        <dbReference type="ARBA" id="ARBA00022692"/>
    </source>
</evidence>
<dbReference type="GO" id="GO:0005886">
    <property type="term" value="C:plasma membrane"/>
    <property type="evidence" value="ECO:0007669"/>
    <property type="project" value="UniProtKB-ARBA"/>
</dbReference>
<dbReference type="InterPro" id="IPR044764">
    <property type="entry name" value="DDX52/Rok1_DEADc"/>
</dbReference>
<dbReference type="GO" id="GO:0005524">
    <property type="term" value="F:ATP binding"/>
    <property type="evidence" value="ECO:0007669"/>
    <property type="project" value="UniProtKB-KW"/>
</dbReference>
<dbReference type="PANTHER" id="PTHR33514:SF13">
    <property type="entry name" value="PROTEIN ABCI12, CHLOROPLASTIC"/>
    <property type="match status" value="1"/>
</dbReference>
<dbReference type="InterPro" id="IPR003339">
    <property type="entry name" value="ABC/ECF_trnsptr_transmembrane"/>
</dbReference>
<accession>W1PWW0</accession>
<dbReference type="Pfam" id="PF02361">
    <property type="entry name" value="CbiQ"/>
    <property type="match status" value="1"/>
</dbReference>
<dbReference type="Pfam" id="PF00271">
    <property type="entry name" value="Helicase_C"/>
    <property type="match status" value="1"/>
</dbReference>
<dbReference type="InterPro" id="IPR027417">
    <property type="entry name" value="P-loop_NTPase"/>
</dbReference>
<evidence type="ECO:0000256" key="8">
    <source>
        <dbReference type="ARBA" id="ARBA00022989"/>
    </source>
</evidence>
<keyword evidence="8" id="KW-1133">Transmembrane helix</keyword>
<evidence type="ECO:0000313" key="17">
    <source>
        <dbReference type="Proteomes" id="UP000017836"/>
    </source>
</evidence>
<dbReference type="GO" id="GO:0016787">
    <property type="term" value="F:hydrolase activity"/>
    <property type="evidence" value="ECO:0007669"/>
    <property type="project" value="UniProtKB-KW"/>
</dbReference>
<dbReference type="CDD" id="cd16914">
    <property type="entry name" value="EcfT"/>
    <property type="match status" value="1"/>
</dbReference>
<evidence type="ECO:0000256" key="12">
    <source>
        <dbReference type="SAM" id="MobiDB-lite"/>
    </source>
</evidence>
<keyword evidence="4" id="KW-0547">Nucleotide-binding</keyword>
<dbReference type="InterPro" id="IPR011545">
    <property type="entry name" value="DEAD/DEAH_box_helicase_dom"/>
</dbReference>
<evidence type="ECO:0000256" key="10">
    <source>
        <dbReference type="ARBA" id="ARBA00024355"/>
    </source>
</evidence>
<dbReference type="InterPro" id="IPR014001">
    <property type="entry name" value="Helicase_ATP-bd"/>
</dbReference>
<feature type="domain" description="Helicase C-terminal" evidence="15">
    <location>
        <begin position="732"/>
        <end position="893"/>
    </location>
</feature>
<dbReference type="AlphaFoldDB" id="W1PWW0"/>
<proteinExistence type="inferred from homology"/>
<keyword evidence="17" id="KW-1185">Reference proteome</keyword>
<dbReference type="InterPro" id="IPR001650">
    <property type="entry name" value="Helicase_C-like"/>
</dbReference>
<dbReference type="CDD" id="cd17957">
    <property type="entry name" value="DEADc_DDX52"/>
    <property type="match status" value="1"/>
</dbReference>
<dbReference type="eggNOG" id="KOG0344">
    <property type="taxonomic scope" value="Eukaryota"/>
</dbReference>
<keyword evidence="6" id="KW-0067">ATP-binding</keyword>
<evidence type="ECO:0000256" key="7">
    <source>
        <dbReference type="ARBA" id="ARBA00022884"/>
    </source>
</evidence>
<evidence type="ECO:0000256" key="5">
    <source>
        <dbReference type="ARBA" id="ARBA00022801"/>
    </source>
</evidence>
<dbReference type="Gramene" id="ERN12399">
    <property type="protein sequence ID" value="ERN12399"/>
    <property type="gene ID" value="AMTR_s00025p00122870"/>
</dbReference>
<dbReference type="GO" id="GO:0003724">
    <property type="term" value="F:RNA helicase activity"/>
    <property type="evidence" value="ECO:0007669"/>
    <property type="project" value="UniProtKB-EC"/>
</dbReference>
<evidence type="ECO:0000256" key="1">
    <source>
        <dbReference type="ARBA" id="ARBA00004141"/>
    </source>
</evidence>
<evidence type="ECO:0000256" key="9">
    <source>
        <dbReference type="ARBA" id="ARBA00023136"/>
    </source>
</evidence>
<evidence type="ECO:0000256" key="6">
    <source>
        <dbReference type="ARBA" id="ARBA00022840"/>
    </source>
</evidence>
<evidence type="ECO:0000259" key="13">
    <source>
        <dbReference type="PROSITE" id="PS51192"/>
    </source>
</evidence>
<keyword evidence="7" id="KW-0694">RNA-binding</keyword>
<dbReference type="CDD" id="cd18787">
    <property type="entry name" value="SF2_C_DEAD"/>
    <property type="match status" value="1"/>
</dbReference>
<dbReference type="GO" id="GO:0030490">
    <property type="term" value="P:maturation of SSU-rRNA"/>
    <property type="evidence" value="ECO:0007669"/>
    <property type="project" value="InterPro"/>
</dbReference>
<evidence type="ECO:0000259" key="14">
    <source>
        <dbReference type="PROSITE" id="PS51193"/>
    </source>
</evidence>
<feature type="domain" description="Helicase ATP-binding" evidence="13">
    <location>
        <begin position="551"/>
        <end position="721"/>
    </location>
</feature>
<gene>
    <name evidence="16" type="ORF">AMTR_s00025p00122870</name>
</gene>
<dbReference type="Proteomes" id="UP000017836">
    <property type="component" value="Unassembled WGS sequence"/>
</dbReference>
<dbReference type="SUPFAM" id="SSF52540">
    <property type="entry name" value="P-loop containing nucleoside triphosphate hydrolases"/>
    <property type="match status" value="1"/>
</dbReference>